<protein>
    <submittedName>
        <fullName evidence="5">Carbohydrate ABC transporter substrate-binding protein</fullName>
    </submittedName>
</protein>
<evidence type="ECO:0000256" key="1">
    <source>
        <dbReference type="ARBA" id="ARBA00008520"/>
    </source>
</evidence>
<dbReference type="EMBL" id="QRTC01000038">
    <property type="protein sequence ID" value="RGQ38595.1"/>
    <property type="molecule type" value="Genomic_DNA"/>
</dbReference>
<dbReference type="PROSITE" id="PS51257">
    <property type="entry name" value="PROKAR_LIPOPROTEIN"/>
    <property type="match status" value="1"/>
</dbReference>
<comment type="similarity">
    <text evidence="1">Belongs to the bacterial solute-binding protein 1 family.</text>
</comment>
<keyword evidence="3 4" id="KW-0732">Signal</keyword>
<sequence length="503" mass="55478">MKRMGKILSLFLTAAMAASCLAGCNSSDKNADTSSAGSKPSSSTDYDIYIYNSKGENAEQFKAMCEAYTEETGVKIKQFSIGSGQDHMETLRAEMASKNPPTIFSIQGIKELPEWQESGRALDLSQAADPDFKKLAEAIPENLYLSTDGTTNYGVPYNLEGYGYLVDKQMITDIFGEENTEAFLKDARTSTYEEFAALVAALTSYIKEEKPSEVTLSGNTYTMNPTRLNLAAKLEGVFSVAGSEKWTYGDHTINVSLGAVFTSAAEASNADDAKLDTLINPFQKYAQALDLVTSNAVGERGPSFINSTTNGYDQSIQNFADSKAVFLQQGNWAYGNIEKVNPDLARRLTFLPVKMPIDQTDITAEGMTVEKFNSSIPVYVPNFYAINAKATEEQQLAAQKFLVWLNTSETGKKYITEEFNFIPYDAGENDQLDNPLSQSILEYKNQDDVLPAAYHGAPASWSSDVVGLYLMENYLTKEEWTQADYGNIAQYAVEQWKEMKNAA</sequence>
<evidence type="ECO:0000313" key="6">
    <source>
        <dbReference type="Proteomes" id="UP000284751"/>
    </source>
</evidence>
<dbReference type="InterPro" id="IPR006059">
    <property type="entry name" value="SBP"/>
</dbReference>
<proteinExistence type="inferred from homology"/>
<gene>
    <name evidence="5" type="ORF">DWY99_09580</name>
</gene>
<evidence type="ECO:0000313" key="5">
    <source>
        <dbReference type="EMBL" id="RGQ38595.1"/>
    </source>
</evidence>
<dbReference type="Pfam" id="PF13416">
    <property type="entry name" value="SBP_bac_8"/>
    <property type="match status" value="1"/>
</dbReference>
<dbReference type="Gene3D" id="3.40.190.10">
    <property type="entry name" value="Periplasmic binding protein-like II"/>
    <property type="match status" value="3"/>
</dbReference>
<evidence type="ECO:0000256" key="2">
    <source>
        <dbReference type="ARBA" id="ARBA00022448"/>
    </source>
</evidence>
<name>A0A412AW76_9FIRM</name>
<reference evidence="5 6" key="1">
    <citation type="submission" date="2018-08" db="EMBL/GenBank/DDBJ databases">
        <title>A genome reference for cultivated species of the human gut microbiota.</title>
        <authorList>
            <person name="Zou Y."/>
            <person name="Xue W."/>
            <person name="Luo G."/>
        </authorList>
    </citation>
    <scope>NUCLEOTIDE SEQUENCE [LARGE SCALE GENOMIC DNA]</scope>
    <source>
        <strain evidence="5 6">AF28-26</strain>
    </source>
</reference>
<evidence type="ECO:0000256" key="3">
    <source>
        <dbReference type="ARBA" id="ARBA00022729"/>
    </source>
</evidence>
<feature type="chain" id="PRO_5038510473" evidence="4">
    <location>
        <begin position="23"/>
        <end position="503"/>
    </location>
</feature>
<dbReference type="Proteomes" id="UP000284751">
    <property type="component" value="Unassembled WGS sequence"/>
</dbReference>
<feature type="signal peptide" evidence="4">
    <location>
        <begin position="1"/>
        <end position="22"/>
    </location>
</feature>
<dbReference type="PANTHER" id="PTHR43649">
    <property type="entry name" value="ARABINOSE-BINDING PROTEIN-RELATED"/>
    <property type="match status" value="1"/>
</dbReference>
<dbReference type="InterPro" id="IPR050490">
    <property type="entry name" value="Bact_solute-bd_prot1"/>
</dbReference>
<evidence type="ECO:0000256" key="4">
    <source>
        <dbReference type="SAM" id="SignalP"/>
    </source>
</evidence>
<dbReference type="SUPFAM" id="SSF53850">
    <property type="entry name" value="Periplasmic binding protein-like II"/>
    <property type="match status" value="1"/>
</dbReference>
<keyword evidence="2" id="KW-0813">Transport</keyword>
<dbReference type="AlphaFoldDB" id="A0A412AW76"/>
<organism evidence="5 6">
    <name type="scientific">[Clostridium] leptum</name>
    <dbReference type="NCBI Taxonomy" id="1535"/>
    <lineage>
        <taxon>Bacteria</taxon>
        <taxon>Bacillati</taxon>
        <taxon>Bacillota</taxon>
        <taxon>Clostridia</taxon>
        <taxon>Eubacteriales</taxon>
        <taxon>Oscillospiraceae</taxon>
        <taxon>Oscillospiraceae incertae sedis</taxon>
    </lineage>
</organism>
<dbReference type="PANTHER" id="PTHR43649:SF34">
    <property type="entry name" value="ABC TRANSPORTER PERIPLASMIC-BINDING PROTEIN YCJN-RELATED"/>
    <property type="match status" value="1"/>
</dbReference>
<accession>A0A412AW76</accession>
<comment type="caution">
    <text evidence="5">The sequence shown here is derived from an EMBL/GenBank/DDBJ whole genome shotgun (WGS) entry which is preliminary data.</text>
</comment>